<dbReference type="RefSeq" id="WP_195751935.1">
    <property type="nucleotide sequence ID" value="NZ_JADOFN010000003.1"/>
</dbReference>
<sequence length="291" mass="32653">MKNLTSKAVMIANLIKQGILEEVETICPECKSKMVRHVTDEPTQVDYAVCPNCGITASGLKLKHGADIESIDGKYQAQLQKQMWQGVVKNSITLGNPDAIFSRRFANFKAENDRAKEIGNQAYILAEQMRTEPLHVMFTGQTGAGKTHLAVAMMYKYLMDGEANKHGILVNFSDYVALKKLAMNEMNGETQRLLTRADKLVQKSEIVILDDIGAERGGTKEVVTATDFETGLLLQFMNAREGKRLIITSNLTSEQLDKKYDQRTTSRIMYRIQGIEFDIPDYREKSGVMQS</sequence>
<dbReference type="AlphaFoldDB" id="A0AA40X905"/>
<keyword evidence="2" id="KW-0547">Nucleotide-binding</keyword>
<evidence type="ECO:0000313" key="3">
    <source>
        <dbReference type="Proteomes" id="UP000743107"/>
    </source>
</evidence>
<dbReference type="EMBL" id="JADOFV010000003">
    <property type="protein sequence ID" value="MBF7127258.1"/>
    <property type="molecule type" value="Genomic_DNA"/>
</dbReference>
<dbReference type="GO" id="GO:0006260">
    <property type="term" value="P:DNA replication"/>
    <property type="evidence" value="ECO:0007669"/>
    <property type="project" value="TreeGrafter"/>
</dbReference>
<proteinExistence type="predicted"/>
<dbReference type="CDD" id="cd00009">
    <property type="entry name" value="AAA"/>
    <property type="match status" value="1"/>
</dbReference>
<dbReference type="Gene3D" id="3.40.50.300">
    <property type="entry name" value="P-loop containing nucleotide triphosphate hydrolases"/>
    <property type="match status" value="1"/>
</dbReference>
<dbReference type="SUPFAM" id="SSF52540">
    <property type="entry name" value="P-loop containing nucleoside triphosphate hydrolases"/>
    <property type="match status" value="1"/>
</dbReference>
<gene>
    <name evidence="2" type="ORF">ITQ97_05500</name>
</gene>
<dbReference type="Pfam" id="PF01695">
    <property type="entry name" value="IstB_IS21"/>
    <property type="match status" value="1"/>
</dbReference>
<dbReference type="InterPro" id="IPR027417">
    <property type="entry name" value="P-loop_NTPase"/>
</dbReference>
<keyword evidence="2" id="KW-0067">ATP-binding</keyword>
<dbReference type="Proteomes" id="UP000743107">
    <property type="component" value="Unassembled WGS sequence"/>
</dbReference>
<feature type="domain" description="AAA+ ATPase" evidence="1">
    <location>
        <begin position="132"/>
        <end position="276"/>
    </location>
</feature>
<dbReference type="InterPro" id="IPR003593">
    <property type="entry name" value="AAA+_ATPase"/>
</dbReference>
<dbReference type="GO" id="GO:0005524">
    <property type="term" value="F:ATP binding"/>
    <property type="evidence" value="ECO:0007669"/>
    <property type="project" value="UniProtKB-KW"/>
</dbReference>
<comment type="caution">
    <text evidence="2">The sequence shown here is derived from an EMBL/GenBank/DDBJ whole genome shotgun (WGS) entry which is preliminary data.</text>
</comment>
<protein>
    <submittedName>
        <fullName evidence="2">ATP-binding protein</fullName>
    </submittedName>
</protein>
<reference evidence="2" key="1">
    <citation type="submission" date="2020-11" db="EMBL/GenBank/DDBJ databases">
        <title>Antibiotic susceptibility profiles of Pediococcus pentosaceus from various origins and their implications for the safety assessment of strains with food-technology applications.</title>
        <authorList>
            <person name="Shani N."/>
            <person name="Oberhaensli S."/>
            <person name="Arias E."/>
        </authorList>
    </citation>
    <scope>NUCLEOTIDE SEQUENCE</scope>
    <source>
        <strain evidence="2">FAM 19164</strain>
    </source>
</reference>
<name>A0AA40X905_PEDPE</name>
<dbReference type="PANTHER" id="PTHR30050:SF4">
    <property type="entry name" value="ATP-BINDING PROTEIN RV3427C IN INSERTION SEQUENCE-RELATED"/>
    <property type="match status" value="1"/>
</dbReference>
<accession>A0AA40X905</accession>
<dbReference type="PANTHER" id="PTHR30050">
    <property type="entry name" value="CHROMOSOMAL REPLICATION INITIATOR PROTEIN DNAA"/>
    <property type="match status" value="1"/>
</dbReference>
<evidence type="ECO:0000259" key="1">
    <source>
        <dbReference type="SMART" id="SM00382"/>
    </source>
</evidence>
<evidence type="ECO:0000313" key="2">
    <source>
        <dbReference type="EMBL" id="MBF7127258.1"/>
    </source>
</evidence>
<dbReference type="InterPro" id="IPR002611">
    <property type="entry name" value="IstB_ATP-bd"/>
</dbReference>
<organism evidence="2 3">
    <name type="scientific">Pediococcus pentosaceus</name>
    <dbReference type="NCBI Taxonomy" id="1255"/>
    <lineage>
        <taxon>Bacteria</taxon>
        <taxon>Bacillati</taxon>
        <taxon>Bacillota</taxon>
        <taxon>Bacilli</taxon>
        <taxon>Lactobacillales</taxon>
        <taxon>Lactobacillaceae</taxon>
        <taxon>Pediococcus</taxon>
    </lineage>
</organism>
<dbReference type="SMART" id="SM00382">
    <property type="entry name" value="AAA"/>
    <property type="match status" value="1"/>
</dbReference>